<reference evidence="2" key="1">
    <citation type="journal article" date="2009" name="PLoS Genet.">
        <title>Sequencing, mapping, and analysis of 27,455 maize full-length cDNAs.</title>
        <authorList>
            <person name="Soderlund C."/>
            <person name="Descour A."/>
            <person name="Kudrna D."/>
            <person name="Bomhoff M."/>
            <person name="Boyd L."/>
            <person name="Currie J."/>
            <person name="Angelova A."/>
            <person name="Collura K."/>
            <person name="Wissotski M."/>
            <person name="Ashley E."/>
            <person name="Morrow D."/>
            <person name="Fernandes J."/>
            <person name="Walbot V."/>
            <person name="Yu Y."/>
        </authorList>
    </citation>
    <scope>NUCLEOTIDE SEQUENCE</scope>
    <source>
        <strain evidence="2">B73</strain>
    </source>
</reference>
<proteinExistence type="evidence at transcript level"/>
<dbReference type="AlphaFoldDB" id="C4IYJ0"/>
<name>C4IYJ0_MAIZE</name>
<dbReference type="EMBL" id="BT083637">
    <property type="protein sequence ID" value="ACR33990.1"/>
    <property type="molecule type" value="mRNA"/>
</dbReference>
<evidence type="ECO:0000256" key="1">
    <source>
        <dbReference type="SAM" id="MobiDB-lite"/>
    </source>
</evidence>
<accession>C4IYJ0</accession>
<sequence length="118" mass="12886">MISCACGRPGTGRRRGAGGRGPANHPRARLPSLYIFWGRTDVRTRAGRRGIGGKGWSAAARIFERFGGGERMERKKARTHCTQAGTHAQRPDDNATVYVCVWRGEEDDGKGKSRQAAC</sequence>
<evidence type="ECO:0000313" key="2">
    <source>
        <dbReference type="EMBL" id="ACR33990.1"/>
    </source>
</evidence>
<reference evidence="2" key="2">
    <citation type="submission" date="2012-06" db="EMBL/GenBank/DDBJ databases">
        <authorList>
            <person name="Yu Y."/>
            <person name="Currie J."/>
            <person name="Lomeli R."/>
            <person name="Angelova A."/>
            <person name="Collura K."/>
            <person name="Wissotski M."/>
            <person name="Campos D."/>
            <person name="Kudrna D."/>
            <person name="Golser W."/>
            <person name="Ashely E."/>
            <person name="Descour A."/>
            <person name="Fernandes J."/>
            <person name="Soderlund C."/>
            <person name="Walbot V."/>
        </authorList>
    </citation>
    <scope>NUCLEOTIDE SEQUENCE</scope>
    <source>
        <strain evidence="2">B73</strain>
    </source>
</reference>
<organism evidence="2">
    <name type="scientific">Zea mays</name>
    <name type="common">Maize</name>
    <dbReference type="NCBI Taxonomy" id="4577"/>
    <lineage>
        <taxon>Eukaryota</taxon>
        <taxon>Viridiplantae</taxon>
        <taxon>Streptophyta</taxon>
        <taxon>Embryophyta</taxon>
        <taxon>Tracheophyta</taxon>
        <taxon>Spermatophyta</taxon>
        <taxon>Magnoliopsida</taxon>
        <taxon>Liliopsida</taxon>
        <taxon>Poales</taxon>
        <taxon>Poaceae</taxon>
        <taxon>PACMAD clade</taxon>
        <taxon>Panicoideae</taxon>
        <taxon>Andropogonodae</taxon>
        <taxon>Andropogoneae</taxon>
        <taxon>Tripsacinae</taxon>
        <taxon>Zea</taxon>
    </lineage>
</organism>
<protein>
    <submittedName>
        <fullName evidence="2">Uncharacterized protein</fullName>
    </submittedName>
</protein>
<feature type="region of interest" description="Disordered" evidence="1">
    <location>
        <begin position="1"/>
        <end position="25"/>
    </location>
</feature>